<dbReference type="InterPro" id="IPR016181">
    <property type="entry name" value="Acyl_CoA_acyltransferase"/>
</dbReference>
<dbReference type="SUPFAM" id="SSF55729">
    <property type="entry name" value="Acyl-CoA N-acyltransferases (Nat)"/>
    <property type="match status" value="1"/>
</dbReference>
<evidence type="ECO:0000313" key="3">
    <source>
        <dbReference type="Proteomes" id="UP001596137"/>
    </source>
</evidence>
<name>A0ABW1N8Y7_9ACTN</name>
<dbReference type="PROSITE" id="PS51186">
    <property type="entry name" value="GNAT"/>
    <property type="match status" value="1"/>
</dbReference>
<protein>
    <submittedName>
        <fullName evidence="2">GNAT family N-acetyltransferase</fullName>
        <ecNumber evidence="2">2.3.-.-</ecNumber>
    </submittedName>
</protein>
<dbReference type="EC" id="2.3.-.-" evidence="2"/>
<keyword evidence="2" id="KW-0808">Transferase</keyword>
<dbReference type="PANTHER" id="PTHR43328:SF1">
    <property type="entry name" value="N-ACETYLTRANSFERASE DOMAIN-CONTAINING PROTEIN"/>
    <property type="match status" value="1"/>
</dbReference>
<organism evidence="2 3">
    <name type="scientific">Sphaerisporangium aureirubrum</name>
    <dbReference type="NCBI Taxonomy" id="1544736"/>
    <lineage>
        <taxon>Bacteria</taxon>
        <taxon>Bacillati</taxon>
        <taxon>Actinomycetota</taxon>
        <taxon>Actinomycetes</taxon>
        <taxon>Streptosporangiales</taxon>
        <taxon>Streptosporangiaceae</taxon>
        <taxon>Sphaerisporangium</taxon>
    </lineage>
</organism>
<proteinExistence type="predicted"/>
<comment type="caution">
    <text evidence="2">The sequence shown here is derived from an EMBL/GenBank/DDBJ whole genome shotgun (WGS) entry which is preliminary data.</text>
</comment>
<dbReference type="PANTHER" id="PTHR43328">
    <property type="entry name" value="ACETYLTRANSFERASE-RELATED"/>
    <property type="match status" value="1"/>
</dbReference>
<keyword evidence="2" id="KW-0012">Acyltransferase</keyword>
<dbReference type="Gene3D" id="3.40.630.30">
    <property type="match status" value="1"/>
</dbReference>
<dbReference type="EMBL" id="JBHSRF010000002">
    <property type="protein sequence ID" value="MFC6079843.1"/>
    <property type="molecule type" value="Genomic_DNA"/>
</dbReference>
<dbReference type="GO" id="GO:0016746">
    <property type="term" value="F:acyltransferase activity"/>
    <property type="evidence" value="ECO:0007669"/>
    <property type="project" value="UniProtKB-KW"/>
</dbReference>
<dbReference type="RefSeq" id="WP_380746305.1">
    <property type="nucleotide sequence ID" value="NZ_JBHSRF010000002.1"/>
</dbReference>
<dbReference type="Proteomes" id="UP001596137">
    <property type="component" value="Unassembled WGS sequence"/>
</dbReference>
<accession>A0ABW1N8Y7</accession>
<sequence>MSHEVQLRDVRESDLEVFYEQEQDPEASRRARFPSRERTRFMTHWTTRILANPTGHVQAITVDDLPAGHLVAWWEEDKRYIGYWLDRRYWAQGIGTRALALFLAKERTRPLYADPASTNTASVRLLLKSGFRPVGPVHHDGEEHLLLVLGAEQG</sequence>
<evidence type="ECO:0000313" key="2">
    <source>
        <dbReference type="EMBL" id="MFC6079843.1"/>
    </source>
</evidence>
<keyword evidence="3" id="KW-1185">Reference proteome</keyword>
<reference evidence="3" key="1">
    <citation type="journal article" date="2019" name="Int. J. Syst. Evol. Microbiol.">
        <title>The Global Catalogue of Microorganisms (GCM) 10K type strain sequencing project: providing services to taxonomists for standard genome sequencing and annotation.</title>
        <authorList>
            <consortium name="The Broad Institute Genomics Platform"/>
            <consortium name="The Broad Institute Genome Sequencing Center for Infectious Disease"/>
            <person name="Wu L."/>
            <person name="Ma J."/>
        </authorList>
    </citation>
    <scope>NUCLEOTIDE SEQUENCE [LARGE SCALE GENOMIC DNA]</scope>
    <source>
        <strain evidence="3">JCM 30346</strain>
    </source>
</reference>
<gene>
    <name evidence="2" type="ORF">ACFP1K_01635</name>
</gene>
<dbReference type="InterPro" id="IPR000182">
    <property type="entry name" value="GNAT_dom"/>
</dbReference>
<evidence type="ECO:0000259" key="1">
    <source>
        <dbReference type="PROSITE" id="PS51186"/>
    </source>
</evidence>
<feature type="domain" description="N-acetyltransferase" evidence="1">
    <location>
        <begin position="5"/>
        <end position="152"/>
    </location>
</feature>
<dbReference type="Pfam" id="PF13302">
    <property type="entry name" value="Acetyltransf_3"/>
    <property type="match status" value="1"/>
</dbReference>